<organism evidence="1 2">
    <name type="scientific">Escallonia herrerae</name>
    <dbReference type="NCBI Taxonomy" id="1293975"/>
    <lineage>
        <taxon>Eukaryota</taxon>
        <taxon>Viridiplantae</taxon>
        <taxon>Streptophyta</taxon>
        <taxon>Embryophyta</taxon>
        <taxon>Tracheophyta</taxon>
        <taxon>Spermatophyta</taxon>
        <taxon>Magnoliopsida</taxon>
        <taxon>eudicotyledons</taxon>
        <taxon>Gunneridae</taxon>
        <taxon>Pentapetalae</taxon>
        <taxon>asterids</taxon>
        <taxon>campanulids</taxon>
        <taxon>Escalloniales</taxon>
        <taxon>Escalloniaceae</taxon>
        <taxon>Escallonia</taxon>
    </lineage>
</organism>
<dbReference type="Proteomes" id="UP001188597">
    <property type="component" value="Unassembled WGS sequence"/>
</dbReference>
<dbReference type="AlphaFoldDB" id="A0AA88XEF2"/>
<keyword evidence="2" id="KW-1185">Reference proteome</keyword>
<sequence>MERCKPNPDPRLILKAKLMADSIRQRCPRKQPFTYMGAKGKGPWKSSEGDLFCLTAAEGTIFDLWYSQEEEPADAIRVKGIYRLYVIDLDPSSVTSGGWLEDTSLVEKYTLSEEAYDKLDGKKEKKMHSMNRVPLGNLKKKLPIKTLHLMDLRLTDQKKSILALMDADMNKNVGLFYFAPNFFMPTKAMRKAMLSVMICGRSCSGK</sequence>
<evidence type="ECO:0000313" key="1">
    <source>
        <dbReference type="EMBL" id="KAK3043129.1"/>
    </source>
</evidence>
<evidence type="ECO:0000313" key="2">
    <source>
        <dbReference type="Proteomes" id="UP001188597"/>
    </source>
</evidence>
<comment type="caution">
    <text evidence="1">The sequence shown here is derived from an EMBL/GenBank/DDBJ whole genome shotgun (WGS) entry which is preliminary data.</text>
</comment>
<dbReference type="EMBL" id="JAVXUP010000010">
    <property type="protein sequence ID" value="KAK3043129.1"/>
    <property type="molecule type" value="Genomic_DNA"/>
</dbReference>
<name>A0AA88XEF2_9ASTE</name>
<accession>A0AA88XEF2</accession>
<gene>
    <name evidence="1" type="ORF">RJ639_000018</name>
</gene>
<protein>
    <submittedName>
        <fullName evidence="1">Uncharacterized protein</fullName>
    </submittedName>
</protein>
<proteinExistence type="predicted"/>
<reference evidence="1" key="1">
    <citation type="submission" date="2022-12" db="EMBL/GenBank/DDBJ databases">
        <title>Draft genome assemblies for two species of Escallonia (Escalloniales).</title>
        <authorList>
            <person name="Chanderbali A."/>
            <person name="Dervinis C."/>
            <person name="Anghel I."/>
            <person name="Soltis D."/>
            <person name="Soltis P."/>
            <person name="Zapata F."/>
        </authorList>
    </citation>
    <scope>NUCLEOTIDE SEQUENCE</scope>
    <source>
        <strain evidence="1">UCBG64.0493</strain>
        <tissue evidence="1">Leaf</tissue>
    </source>
</reference>